<dbReference type="InterPro" id="IPR005474">
    <property type="entry name" value="Transketolase_N"/>
</dbReference>
<dbReference type="EMBL" id="JAGIKT010000113">
    <property type="protein sequence ID" value="MBP0116046.1"/>
    <property type="molecule type" value="Genomic_DNA"/>
</dbReference>
<keyword evidence="3" id="KW-1185">Reference proteome</keyword>
<reference evidence="2 3" key="1">
    <citation type="submission" date="2021-03" db="EMBL/GenBank/DDBJ databases">
        <title>Genome Sequence of Bradyrhizobium vignae strain ISRA400.</title>
        <authorList>
            <person name="Tisa L.S."/>
            <person name="Svistoonoff S."/>
            <person name="Hocher V."/>
            <person name="Fall S."/>
            <person name="Zaiya A."/>
            <person name="Naing D."/>
            <person name="Niang N."/>
            <person name="Diouf A."/>
            <person name="Dasylva M.C."/>
            <person name="Toure O."/>
            <person name="Gueye M."/>
            <person name="Gully D."/>
            <person name="Tisseyre P."/>
            <person name="Simpson S."/>
            <person name="Morris K."/>
            <person name="Thomas W.K."/>
        </authorList>
    </citation>
    <scope>NUCLEOTIDE SEQUENCE [LARGE SCALE GENOMIC DNA]</scope>
    <source>
        <strain evidence="2 3">ISRA400</strain>
    </source>
</reference>
<dbReference type="PANTHER" id="PTHR47514:SF2">
    <property type="entry name" value="TRANSKETOLASE"/>
    <property type="match status" value="1"/>
</dbReference>
<accession>A0ABS4A6K5</accession>
<gene>
    <name evidence="2" type="ORF">JWS04_34285</name>
</gene>
<organism evidence="2 3">
    <name type="scientific">Bradyrhizobium vignae</name>
    <dbReference type="NCBI Taxonomy" id="1549949"/>
    <lineage>
        <taxon>Bacteria</taxon>
        <taxon>Pseudomonadati</taxon>
        <taxon>Pseudomonadota</taxon>
        <taxon>Alphaproteobacteria</taxon>
        <taxon>Hyphomicrobiales</taxon>
        <taxon>Nitrobacteraceae</taxon>
        <taxon>Bradyrhizobium</taxon>
    </lineage>
</organism>
<evidence type="ECO:0000313" key="2">
    <source>
        <dbReference type="EMBL" id="MBP0116046.1"/>
    </source>
</evidence>
<proteinExistence type="predicted"/>
<dbReference type="RefSeq" id="WP_209296564.1">
    <property type="nucleotide sequence ID" value="NZ_JAGIKT010000113.1"/>
</dbReference>
<dbReference type="PANTHER" id="PTHR47514">
    <property type="entry name" value="TRANSKETOLASE N-TERMINAL SECTION-RELATED"/>
    <property type="match status" value="1"/>
</dbReference>
<dbReference type="Gene3D" id="3.40.50.970">
    <property type="match status" value="1"/>
</dbReference>
<feature type="domain" description="Transketolase N-terminal" evidence="1">
    <location>
        <begin position="29"/>
        <end position="263"/>
    </location>
</feature>
<name>A0ABS4A6K5_9BRAD</name>
<protein>
    <submittedName>
        <fullName evidence="2">Transketolase</fullName>
    </submittedName>
</protein>
<dbReference type="SUPFAM" id="SSF52518">
    <property type="entry name" value="Thiamin diphosphate-binding fold (THDP-binding)"/>
    <property type="match status" value="1"/>
</dbReference>
<dbReference type="InterPro" id="IPR029061">
    <property type="entry name" value="THDP-binding"/>
</dbReference>
<sequence>MNGATKADEDPARGDDLDGRSKAIRRRILEVLAKRQVGGHIGPAFSIIEVLLVLYDECLRLPRDSARIDDRDRFVLSKGHGCLALYAVLEQKGLISPQELDRFCSVGAPLGGHPERNISRGIEATTGALGHGLPIAVGMALAARITGKQFHVYVLVGDGELNEGANWEAAFHAVKHGLSNITVLVDRNRQQSNGPTENVLPMPYMPALWRDIGFNVRHAPGHDRRALREALLTPLSGAGPTVVICETTKGKGLGEFEGSGEWHYRQVPSLSAITSLF</sequence>
<dbReference type="Proteomes" id="UP000669317">
    <property type="component" value="Unassembled WGS sequence"/>
</dbReference>
<evidence type="ECO:0000259" key="1">
    <source>
        <dbReference type="Pfam" id="PF00456"/>
    </source>
</evidence>
<evidence type="ECO:0000313" key="3">
    <source>
        <dbReference type="Proteomes" id="UP000669317"/>
    </source>
</evidence>
<dbReference type="CDD" id="cd02012">
    <property type="entry name" value="TPP_TK"/>
    <property type="match status" value="1"/>
</dbReference>
<dbReference type="Pfam" id="PF00456">
    <property type="entry name" value="Transketolase_N"/>
    <property type="match status" value="1"/>
</dbReference>
<comment type="caution">
    <text evidence="2">The sequence shown here is derived from an EMBL/GenBank/DDBJ whole genome shotgun (WGS) entry which is preliminary data.</text>
</comment>